<evidence type="ECO:0000259" key="1">
    <source>
        <dbReference type="PROSITE" id="PS51462"/>
    </source>
</evidence>
<dbReference type="SUPFAM" id="SSF55811">
    <property type="entry name" value="Nudix"/>
    <property type="match status" value="1"/>
</dbReference>
<organism evidence="2 3">
    <name type="scientific">Agaribacillus aureus</name>
    <dbReference type="NCBI Taxonomy" id="3051825"/>
    <lineage>
        <taxon>Bacteria</taxon>
        <taxon>Pseudomonadati</taxon>
        <taxon>Bacteroidota</taxon>
        <taxon>Cytophagia</taxon>
        <taxon>Cytophagales</taxon>
        <taxon>Splendidivirgaceae</taxon>
        <taxon>Agaribacillus</taxon>
    </lineage>
</organism>
<comment type="caution">
    <text evidence="2">The sequence shown here is derived from an EMBL/GenBank/DDBJ whole genome shotgun (WGS) entry which is preliminary data.</text>
</comment>
<dbReference type="InterPro" id="IPR054105">
    <property type="entry name" value="WHD_NrtR"/>
</dbReference>
<dbReference type="CDD" id="cd18873">
    <property type="entry name" value="NUDIX_NadM_like"/>
    <property type="match status" value="1"/>
</dbReference>
<reference evidence="2" key="1">
    <citation type="submission" date="2023-06" db="EMBL/GenBank/DDBJ databases">
        <title>Genomic of Agaribacillus aureum.</title>
        <authorList>
            <person name="Wang G."/>
        </authorList>
    </citation>
    <scope>NUCLEOTIDE SEQUENCE</scope>
    <source>
        <strain evidence="2">BMA12</strain>
    </source>
</reference>
<feature type="domain" description="Nudix hydrolase" evidence="1">
    <location>
        <begin position="20"/>
        <end position="152"/>
    </location>
</feature>
<evidence type="ECO:0000313" key="2">
    <source>
        <dbReference type="EMBL" id="MDN5214460.1"/>
    </source>
</evidence>
<dbReference type="InterPro" id="IPR036388">
    <property type="entry name" value="WH-like_DNA-bd_sf"/>
</dbReference>
<dbReference type="SUPFAM" id="SSF46785">
    <property type="entry name" value="Winged helix' DNA-binding domain"/>
    <property type="match status" value="1"/>
</dbReference>
<evidence type="ECO:0000313" key="3">
    <source>
        <dbReference type="Proteomes" id="UP001172083"/>
    </source>
</evidence>
<dbReference type="Proteomes" id="UP001172083">
    <property type="component" value="Unassembled WGS sequence"/>
</dbReference>
<sequence length="238" mass="27805">MKATNTDHSLTNIYYYGSDKILVAVDCIIFGFDIIEEKLKILLFKRLVEPFAGQWSLVGSFVRKDEDISLAASRILFELTGLGEVFMEQLRSYGKPDRDPGSRVISIAYYSLIQINDQLNNLHDAQWFEIKDMPKLVLDHDEMVRDAQEQLKQNAIRRPIGFNLLPEYFTLPQLLKVYKEIYQKPLDDRNFRKKILSMDLLIKSNEKDKSGSKKGAFLYKFDKEKYQNLVKKGFLFEL</sequence>
<dbReference type="Pfam" id="PF21906">
    <property type="entry name" value="WHD_NrtR"/>
    <property type="match status" value="1"/>
</dbReference>
<name>A0ABT8LCI3_9BACT</name>
<protein>
    <submittedName>
        <fullName evidence="2">NUDIX domain-containing protein</fullName>
    </submittedName>
</protein>
<dbReference type="InterPro" id="IPR000086">
    <property type="entry name" value="NUDIX_hydrolase_dom"/>
</dbReference>
<dbReference type="PANTHER" id="PTHR43736">
    <property type="entry name" value="ADP-RIBOSE PYROPHOSPHATASE"/>
    <property type="match status" value="1"/>
</dbReference>
<dbReference type="EMBL" id="JAUJEB010000004">
    <property type="protein sequence ID" value="MDN5214460.1"/>
    <property type="molecule type" value="Genomic_DNA"/>
</dbReference>
<gene>
    <name evidence="2" type="ORF">QQ020_20435</name>
</gene>
<dbReference type="Pfam" id="PF00293">
    <property type="entry name" value="NUDIX"/>
    <property type="match status" value="1"/>
</dbReference>
<proteinExistence type="predicted"/>
<dbReference type="Gene3D" id="3.90.79.10">
    <property type="entry name" value="Nucleoside Triphosphate Pyrophosphohydrolase"/>
    <property type="match status" value="1"/>
</dbReference>
<dbReference type="RefSeq" id="WP_346759793.1">
    <property type="nucleotide sequence ID" value="NZ_JAUJEB010000004.1"/>
</dbReference>
<dbReference type="Gene3D" id="1.10.10.10">
    <property type="entry name" value="Winged helix-like DNA-binding domain superfamily/Winged helix DNA-binding domain"/>
    <property type="match status" value="1"/>
</dbReference>
<dbReference type="InterPro" id="IPR036390">
    <property type="entry name" value="WH_DNA-bd_sf"/>
</dbReference>
<dbReference type="PROSITE" id="PS51462">
    <property type="entry name" value="NUDIX"/>
    <property type="match status" value="1"/>
</dbReference>
<dbReference type="InterPro" id="IPR015797">
    <property type="entry name" value="NUDIX_hydrolase-like_dom_sf"/>
</dbReference>
<keyword evidence="3" id="KW-1185">Reference proteome</keyword>
<accession>A0ABT8LCI3</accession>
<dbReference type="PANTHER" id="PTHR43736:SF4">
    <property type="entry name" value="SLR1690 PROTEIN"/>
    <property type="match status" value="1"/>
</dbReference>